<protein>
    <submittedName>
        <fullName evidence="2">Putative G-protein coupled receptor</fullName>
    </submittedName>
</protein>
<sequence length="460" mass="51328">MDSRTICNKSAPVLVSTSLEGLEIGVPPPRYLHPARLDKPLPKLPDRTSSTCSTEATIDINDYTEKPLDHDDHLVLGSKRSKFDIDSDTASTRFYRQQKVAHRNSLNTRASDRSSIWFNAFLTEEQHGGGMHLARANHYFREKKWEIFPELGPQAARRDASLPTTTKSPRRGRPRLAKGFSRQQLSQGQLFGIDLKPVASHIQHTVVAKTSRLRLRMMSLDEKEEEEEITREMTRLSRNGSSYSSSKDSDKTLVNNAIELVESPNTSKPSFANVRQRMRDMSPWIVTTRSELEEESIAPWKTTSTAVLNSVSHVGTRLSAAATTRSRSCSQPTSPASGLGQHTSNDSVDISSANESLPVVRVVTKKPTLSIQTQFHVSSPPTAERGDVSVISIPDYARHIRTKSKDKTKSTMVFVAAAYDGAKQKIADVQAARRRAEIKKQIRLVGPIDQYPDGSFHQWI</sequence>
<feature type="region of interest" description="Disordered" evidence="1">
    <location>
        <begin position="224"/>
        <end position="250"/>
    </location>
</feature>
<dbReference type="eggNOG" id="ENOG502THWE">
    <property type="taxonomic scope" value="Eukaryota"/>
</dbReference>
<proteinExistence type="predicted"/>
<dbReference type="EMBL" id="JPOX01000008">
    <property type="protein sequence ID" value="KFX49941.1"/>
    <property type="molecule type" value="Genomic_DNA"/>
</dbReference>
<accession>A0A093VTI6</accession>
<feature type="region of interest" description="Disordered" evidence="1">
    <location>
        <begin position="319"/>
        <end position="350"/>
    </location>
</feature>
<name>A0A093VTI6_TALMA</name>
<evidence type="ECO:0000313" key="2">
    <source>
        <dbReference type="EMBL" id="KFX49941.1"/>
    </source>
</evidence>
<dbReference type="HOGENOM" id="CLU_048148_0_0_1"/>
<comment type="caution">
    <text evidence="2">The sequence shown here is derived from an EMBL/GenBank/DDBJ whole genome shotgun (WGS) entry which is preliminary data.</text>
</comment>
<feature type="compositionally biased region" description="Polar residues" evidence="1">
    <location>
        <begin position="329"/>
        <end position="350"/>
    </location>
</feature>
<feature type="region of interest" description="Disordered" evidence="1">
    <location>
        <begin position="155"/>
        <end position="177"/>
    </location>
</feature>
<organism evidence="2">
    <name type="scientific">Talaromyces marneffei PM1</name>
    <dbReference type="NCBI Taxonomy" id="1077442"/>
    <lineage>
        <taxon>Eukaryota</taxon>
        <taxon>Fungi</taxon>
        <taxon>Dikarya</taxon>
        <taxon>Ascomycota</taxon>
        <taxon>Pezizomycotina</taxon>
        <taxon>Eurotiomycetes</taxon>
        <taxon>Eurotiomycetidae</taxon>
        <taxon>Eurotiales</taxon>
        <taxon>Trichocomaceae</taxon>
        <taxon>Talaromyces</taxon>
        <taxon>Talaromyces sect. Talaromyces</taxon>
    </lineage>
</organism>
<reference evidence="2" key="1">
    <citation type="journal article" date="2014" name="PLoS Genet.">
        <title>Signature Gene Expression Reveals Novel Clues to the Molecular Mechanisms of Dimorphic Transition in Penicillium marneffei.</title>
        <authorList>
            <person name="Yang E."/>
            <person name="Wang G."/>
            <person name="Cai J."/>
            <person name="Woo P.C."/>
            <person name="Lau S.K."/>
            <person name="Yuen K.-Y."/>
            <person name="Chow W.-N."/>
            <person name="Lin X."/>
        </authorList>
    </citation>
    <scope>NUCLEOTIDE SEQUENCE [LARGE SCALE GENOMIC DNA]</scope>
    <source>
        <strain evidence="2">PM1</strain>
    </source>
</reference>
<gene>
    <name evidence="2" type="ORF">GQ26_0081410</name>
</gene>
<dbReference type="AlphaFoldDB" id="A0A093VTI6"/>
<feature type="compositionally biased region" description="Low complexity" evidence="1">
    <location>
        <begin position="319"/>
        <end position="328"/>
    </location>
</feature>
<keyword evidence="2" id="KW-0675">Receptor</keyword>
<evidence type="ECO:0000256" key="1">
    <source>
        <dbReference type="SAM" id="MobiDB-lite"/>
    </source>
</evidence>